<evidence type="ECO:0000313" key="6">
    <source>
        <dbReference type="Proteomes" id="UP001177023"/>
    </source>
</evidence>
<dbReference type="GO" id="GO:0016616">
    <property type="term" value="F:oxidoreductase activity, acting on the CH-OH group of donors, NAD or NADP as acceptor"/>
    <property type="evidence" value="ECO:0007669"/>
    <property type="project" value="InterPro"/>
</dbReference>
<comment type="caution">
    <text evidence="5">The sequence shown here is derived from an EMBL/GenBank/DDBJ whole genome shotgun (WGS) entry which is preliminary data.</text>
</comment>
<dbReference type="PROSITE" id="PS00470">
    <property type="entry name" value="IDH_IMDH"/>
    <property type="match status" value="1"/>
</dbReference>
<keyword evidence="6" id="KW-1185">Reference proteome</keyword>
<name>A0AA36DD02_9BILA</name>
<dbReference type="SUPFAM" id="SSF53659">
    <property type="entry name" value="Isocitrate/Isopropylmalate dehydrogenase-like"/>
    <property type="match status" value="1"/>
</dbReference>
<evidence type="ECO:0000313" key="4">
    <source>
        <dbReference type="EMBL" id="CAJ0583242.1"/>
    </source>
</evidence>
<dbReference type="Proteomes" id="UP001177023">
    <property type="component" value="Unassembled WGS sequence"/>
</dbReference>
<sequence length="121" mass="13076">MLMPNLYGNIIGNIACGITGGPGMSSGMNLGDRHAVFETGTRNTGTSLKGQDVANPTAFIRAGIDMLRYLGCDKHADLISDALWKTIAVDLFHTKDIQGEKKASEIVDQTLRNITAIQRQQ</sequence>
<accession>A0AA36DD02</accession>
<feature type="non-terminal residue" evidence="5">
    <location>
        <position position="1"/>
    </location>
</feature>
<dbReference type="GO" id="GO:0000287">
    <property type="term" value="F:magnesium ion binding"/>
    <property type="evidence" value="ECO:0007669"/>
    <property type="project" value="InterPro"/>
</dbReference>
<dbReference type="GO" id="GO:0006099">
    <property type="term" value="P:tricarboxylic acid cycle"/>
    <property type="evidence" value="ECO:0007669"/>
    <property type="project" value="UniProtKB-KW"/>
</dbReference>
<gene>
    <name evidence="4" type="ORF">MSPICULIGERA_LOCUS21334</name>
    <name evidence="5" type="ORF">MSPICULIGERA_LOCUS22046</name>
</gene>
<reference evidence="5" key="1">
    <citation type="submission" date="2023-06" db="EMBL/GenBank/DDBJ databases">
        <authorList>
            <person name="Delattre M."/>
        </authorList>
    </citation>
    <scope>NUCLEOTIDE SEQUENCE</scope>
    <source>
        <strain evidence="5">AF72</strain>
    </source>
</reference>
<dbReference type="InterPro" id="IPR024084">
    <property type="entry name" value="IsoPropMal-DH-like_dom"/>
</dbReference>
<keyword evidence="2" id="KW-0816">Tricarboxylic acid cycle</keyword>
<dbReference type="AlphaFoldDB" id="A0AA36DD02"/>
<evidence type="ECO:0000256" key="2">
    <source>
        <dbReference type="ARBA" id="ARBA00022532"/>
    </source>
</evidence>
<evidence type="ECO:0000259" key="3">
    <source>
        <dbReference type="Pfam" id="PF00180"/>
    </source>
</evidence>
<dbReference type="GO" id="GO:0005739">
    <property type="term" value="C:mitochondrion"/>
    <property type="evidence" value="ECO:0007669"/>
    <property type="project" value="TreeGrafter"/>
</dbReference>
<feature type="domain" description="Isopropylmalate dehydrogenase-like" evidence="3">
    <location>
        <begin position="2"/>
        <end position="108"/>
    </location>
</feature>
<dbReference type="InterPro" id="IPR019818">
    <property type="entry name" value="IsoCit/isopropylmalate_DH_CS"/>
</dbReference>
<evidence type="ECO:0000256" key="1">
    <source>
        <dbReference type="ARBA" id="ARBA00007769"/>
    </source>
</evidence>
<dbReference type="PANTHER" id="PTHR11835:SF74">
    <property type="entry name" value="ISOCITRATE DEHYDROGENASE [NAD] SUBUNIT, MITOCHONDRIAL"/>
    <property type="match status" value="1"/>
</dbReference>
<comment type="similarity">
    <text evidence="1">Belongs to the isocitrate and isopropylmalate dehydrogenases family.</text>
</comment>
<dbReference type="Gene3D" id="3.40.718.10">
    <property type="entry name" value="Isopropylmalate Dehydrogenase"/>
    <property type="match status" value="1"/>
</dbReference>
<dbReference type="EMBL" id="CATQJA010002665">
    <property type="protein sequence ID" value="CAJ0583978.1"/>
    <property type="molecule type" value="Genomic_DNA"/>
</dbReference>
<dbReference type="EMBL" id="CATQJA010002665">
    <property type="protein sequence ID" value="CAJ0583242.1"/>
    <property type="molecule type" value="Genomic_DNA"/>
</dbReference>
<proteinExistence type="inferred from homology"/>
<organism evidence="5 6">
    <name type="scientific">Mesorhabditis spiculigera</name>
    <dbReference type="NCBI Taxonomy" id="96644"/>
    <lineage>
        <taxon>Eukaryota</taxon>
        <taxon>Metazoa</taxon>
        <taxon>Ecdysozoa</taxon>
        <taxon>Nematoda</taxon>
        <taxon>Chromadorea</taxon>
        <taxon>Rhabditida</taxon>
        <taxon>Rhabditina</taxon>
        <taxon>Rhabditomorpha</taxon>
        <taxon>Rhabditoidea</taxon>
        <taxon>Rhabditidae</taxon>
        <taxon>Mesorhabditinae</taxon>
        <taxon>Mesorhabditis</taxon>
    </lineage>
</organism>
<evidence type="ECO:0000313" key="5">
    <source>
        <dbReference type="EMBL" id="CAJ0583978.1"/>
    </source>
</evidence>
<dbReference type="GO" id="GO:0006102">
    <property type="term" value="P:isocitrate metabolic process"/>
    <property type="evidence" value="ECO:0007669"/>
    <property type="project" value="TreeGrafter"/>
</dbReference>
<dbReference type="Pfam" id="PF00180">
    <property type="entry name" value="Iso_dh"/>
    <property type="match status" value="1"/>
</dbReference>
<dbReference type="GO" id="GO:0051287">
    <property type="term" value="F:NAD binding"/>
    <property type="evidence" value="ECO:0007669"/>
    <property type="project" value="InterPro"/>
</dbReference>
<protein>
    <recommendedName>
        <fullName evidence="3">Isopropylmalate dehydrogenase-like domain-containing protein</fullName>
    </recommendedName>
</protein>
<dbReference type="PANTHER" id="PTHR11835">
    <property type="entry name" value="DECARBOXYLATING DEHYDROGENASES-ISOCITRATE, ISOPROPYLMALATE, TARTRATE"/>
    <property type="match status" value="1"/>
</dbReference>